<feature type="compositionally biased region" description="Acidic residues" evidence="3">
    <location>
        <begin position="239"/>
        <end position="249"/>
    </location>
</feature>
<evidence type="ECO:0000256" key="5">
    <source>
        <dbReference type="SAM" id="SignalP"/>
    </source>
</evidence>
<feature type="domain" description="CUB" evidence="6">
    <location>
        <begin position="1905"/>
        <end position="2001"/>
    </location>
</feature>
<feature type="region of interest" description="Disordered" evidence="3">
    <location>
        <begin position="1815"/>
        <end position="1845"/>
    </location>
</feature>
<accession>A0A9W7AFE8</accession>
<evidence type="ECO:0000256" key="1">
    <source>
        <dbReference type="ARBA" id="ARBA00022737"/>
    </source>
</evidence>
<dbReference type="CDD" id="cd00041">
    <property type="entry name" value="CUB"/>
    <property type="match status" value="3"/>
</dbReference>
<evidence type="ECO:0000259" key="6">
    <source>
        <dbReference type="PROSITE" id="PS01180"/>
    </source>
</evidence>
<proteinExistence type="predicted"/>
<dbReference type="Proteomes" id="UP001165082">
    <property type="component" value="Unassembled WGS sequence"/>
</dbReference>
<dbReference type="Pfam" id="PF00431">
    <property type="entry name" value="CUB"/>
    <property type="match status" value="3"/>
</dbReference>
<evidence type="ECO:0000313" key="7">
    <source>
        <dbReference type="EMBL" id="GMH70904.1"/>
    </source>
</evidence>
<feature type="compositionally biased region" description="Acidic residues" evidence="3">
    <location>
        <begin position="143"/>
        <end position="153"/>
    </location>
</feature>
<protein>
    <recommendedName>
        <fullName evidence="6">CUB domain-containing protein</fullName>
    </recommendedName>
</protein>
<keyword evidence="1" id="KW-0677">Repeat</keyword>
<feature type="signal peptide" evidence="5">
    <location>
        <begin position="1"/>
        <end position="28"/>
    </location>
</feature>
<comment type="caution">
    <text evidence="7">The sequence shown here is derived from an EMBL/GenBank/DDBJ whole genome shotgun (WGS) entry which is preliminary data.</text>
</comment>
<dbReference type="SMART" id="SM00042">
    <property type="entry name" value="CUB"/>
    <property type="match status" value="3"/>
</dbReference>
<feature type="domain" description="CUB" evidence="6">
    <location>
        <begin position="1674"/>
        <end position="1813"/>
    </location>
</feature>
<evidence type="ECO:0000313" key="8">
    <source>
        <dbReference type="Proteomes" id="UP001165082"/>
    </source>
</evidence>
<dbReference type="OrthoDB" id="431034at2759"/>
<dbReference type="FunFam" id="2.60.120.290:FF:000005">
    <property type="entry name" value="Procollagen C-endopeptidase enhancer 1"/>
    <property type="match status" value="1"/>
</dbReference>
<keyword evidence="5" id="KW-0732">Signal</keyword>
<dbReference type="SUPFAM" id="SSF49854">
    <property type="entry name" value="Spermadhesin, CUB domain"/>
    <property type="match status" value="3"/>
</dbReference>
<keyword evidence="4" id="KW-1133">Transmembrane helix</keyword>
<gene>
    <name evidence="7" type="ORF">TrRE_jg3881</name>
</gene>
<dbReference type="EMBL" id="BRXZ01001427">
    <property type="protein sequence ID" value="GMH70904.1"/>
    <property type="molecule type" value="Genomic_DNA"/>
</dbReference>
<feature type="non-terminal residue" evidence="7">
    <location>
        <position position="1"/>
    </location>
</feature>
<feature type="domain" description="CUB" evidence="6">
    <location>
        <begin position="2052"/>
        <end position="2199"/>
    </location>
</feature>
<feature type="region of interest" description="Disordered" evidence="3">
    <location>
        <begin position="234"/>
        <end position="282"/>
    </location>
</feature>
<feature type="compositionally biased region" description="Low complexity" evidence="3">
    <location>
        <begin position="250"/>
        <end position="262"/>
    </location>
</feature>
<feature type="compositionally biased region" description="Polar residues" evidence="3">
    <location>
        <begin position="1299"/>
        <end position="1314"/>
    </location>
</feature>
<feature type="compositionally biased region" description="Acidic residues" evidence="3">
    <location>
        <begin position="1822"/>
        <end position="1839"/>
    </location>
</feature>
<keyword evidence="2" id="KW-1015">Disulfide bond</keyword>
<sequence>MMMNVIINARVVIFLLAFAILAPSGINAWSRTGNSGMVHRSLNPAFGNGNGDSDTGSDGGPPRCVLLSQCNTAVLEIDDTQVGSTEDMAQACGDIATLRGCIEDSGECSEGDLTVVQEELADYEECFCYSNCKGGEDSSSDSNSEDSNSDTDSDGGPPPCVLLSQCNAAVLEIDDTQVGSTEDMAQACGDIATLRACIEDSGECSEGDLTVVQEELADYEECFCYSNCNGGEDSSSDYNSEDSNSEDYNSDTTDYSSDYTWESSEDTFNQGEGSADGAEKSECKGIEDNKAGWDLVVKDDDCVRVKIESEMDQWASEHKLEFTCYPTSGVSHQNTKDQEKWSKNICMKPGNYQLNAHDAYGDGWNGGKFQVILVATGEKLVDWTTPPPPSTWASGGASFFQDFDVPEKKVCGYAGCKACVENPKDENKDGNSGDGCRWCASLSVCGAFTDGSFVDLRGCETDEILSTKEQCDESADPTISTDFAIDEDLSFVEGGSNIDITWTTTKLAASKMLRIELVENPPDCYYELSNDPNACAAARRVAAENGIATTEGGRRNLPQTDYPSYDYSDPYGDYPSNDYSDPDGGYSSYFDPYANSDYFYDPWADMSSSETYESFDFYNPTANENTLRSAYTFGEFANDGFESLPIPEGMLRSSNYAIKITDLTDPTIYAYSGKFSLGPLCYEIELEVDITDESYPNENYWTFENSADRVSFGTAKGATPNTDDFSLNTIDIHNGVFNEDMDFGVWAGTYGAPKGKFVYRACFDPGDYTFLASDSYGDGWNGGKFSIKDVTSDQYLVSSMGGQLKEKPVSGSSEAFVFSVSAVKGVDCTATFRQSCNSCILAASGDDVDAEGYHPGCSWCDSNQECRNADAMQSCECDDCDPNPIVSEITSCALPAFSNVIVMTPEGEVKSAFPIGSTVKIVWDSTAVSASNMVNIHLLYYDMKEGTETKEEGWDMCTDYMNCNENNAWPQQSITVENSGSAEIELMNAYEAKWVMKVEYCEGLSWCVDSGISDIITKVSSPFVMQYEYDACTSSQNDGFANGKFTDAYFQAQMECYMDQCREIDTDNEFIDICAGLLPENPNTASTNTCLCYHEKMKSIGTQTTQRAEGKTLFREFLTACNHESSGSPYYMPGDDWCQDGGGDNNSDGPGYESSDEPGDTSGGPPAAEKMSEYKNQPCGPPPANCKNFTVVAELVDWSVEAHWEIELPAKDSSPGCFRTMAGPWATGGEYYDTVCLTDGDWRIVGYDSYGDGWNGGGKLSILDSTGAFKLVLYTNSYVCSDFDGDDCSSTKEYEITAGTPQNRGNDIDSSQQDPADPGGKSFVWKIDPMYPSGDDWMLKAKVKLGATEVIEDTLGPFKIKQPCVDIVIVTEAKSWSQEMEFKLWDGISAEPLLYAFNDPDTTASLDIPHDVFIDDTTTKHYSAGTYDDCDDDEICKESSVLCLLPGPYLLEAIDNYGDGWNGGGNIKVKKAANDVTFAGPLYPEGLSTWLDVIVTPPEDIDQADLCPYYEGCGACREGSCGWCLATGKCTATGGSCDGLYISTTSCPTNIQVPDVENDSYQVGDSITIKWTGTGFTTYSSTTVSMFKGSPDDCSEDELGSLDTFLDCEHIDWQFDFNTNVEMQKGGSGYESALTWSRFVNDDDYFIVISSNVEDGVFGHSGPIEIEDPNAGLCSGSKTIQLTHNSLLDAGNDAYGVIKESFITDGSGTAQYEDDMACDWTIKAPDSDDNYIYNVYLTFLDVELETGCYDRVTVRDGDGFEAPVRAFVCAPTSADSGLVEAAAQKSVGRSMHISFQTDEVGTSDGFEAVVTVVATPKTPGADGEDSGVDGGGDGDEGGGNEEGSPVMVYPSCAHGPRVSGMLTRTVDFTTAESSKGSIFSGYNMDNKGKNGDCTEFADDSSKCLYEADMDCVWNFEARLGYVIELEFEYFHLEPHRVCAYDYVEITDVDNPNGNDKQAGNVKYCGTSLPPVFTSIGNKVQVQFMSDEDIRFGGFVLKYTSYLALPGSRRTEGLPAPVSETLEEINGTLMPAVGAPVVADNKRKLAGDALQYCEEETTLTLDSSTTKASISDGIANAYKSKTNCKFTIETSETDMGIKLDFETFHVEGGEGALEGAVPCEYDFVKITNGDGDLLGKICGRKNNADGYIYSTCSEGVDCNMNKFTGPSASVFYTQTQKLVVEFQTDDSVELAGFHANAKLLPISKMSEKGLIETRNWVYNGWSECIPLRFGFNEGERTRTVSCGFDGASFEMCPEHNAFTGLSDPSEANRPTEVFDCSVEGSGLRWSGDYFLENVGCRDTNFCCFDGHFKVKQKNSDQKNSIHITDLVAEGPTRKCELFVGDSVDYGTGENIYFPLDGEGDNARNEGTFTVYGTEYSVLKSGGFMEFKGDDQGISLGNCEGGDCVPKEMNLTTLLTIVGLEGVIVVGLLLLWFIYRGVNTDKAKNQALSTAKKAEADNGAMNDIV</sequence>
<dbReference type="PROSITE" id="PS01180">
    <property type="entry name" value="CUB"/>
    <property type="match status" value="3"/>
</dbReference>
<evidence type="ECO:0000256" key="4">
    <source>
        <dbReference type="SAM" id="Phobius"/>
    </source>
</evidence>
<feature type="region of interest" description="Disordered" evidence="3">
    <location>
        <begin position="1132"/>
        <end position="1176"/>
    </location>
</feature>
<dbReference type="InterPro" id="IPR035914">
    <property type="entry name" value="Sperma_CUB_dom_sf"/>
</dbReference>
<dbReference type="InterPro" id="IPR000859">
    <property type="entry name" value="CUB_dom"/>
</dbReference>
<feature type="transmembrane region" description="Helical" evidence="4">
    <location>
        <begin position="2412"/>
        <end position="2433"/>
    </location>
</feature>
<keyword evidence="4" id="KW-0472">Membrane</keyword>
<evidence type="ECO:0000256" key="3">
    <source>
        <dbReference type="SAM" id="MobiDB-lite"/>
    </source>
</evidence>
<feature type="chain" id="PRO_5040925700" description="CUB domain-containing protein" evidence="5">
    <location>
        <begin position="29"/>
        <end position="2463"/>
    </location>
</feature>
<dbReference type="PANTHER" id="PTHR24251">
    <property type="entry name" value="OVOCHYMASE-RELATED"/>
    <property type="match status" value="1"/>
</dbReference>
<feature type="region of interest" description="Disordered" evidence="3">
    <location>
        <begin position="550"/>
        <end position="578"/>
    </location>
</feature>
<organism evidence="7 8">
    <name type="scientific">Triparma retinervis</name>
    <dbReference type="NCBI Taxonomy" id="2557542"/>
    <lineage>
        <taxon>Eukaryota</taxon>
        <taxon>Sar</taxon>
        <taxon>Stramenopiles</taxon>
        <taxon>Ochrophyta</taxon>
        <taxon>Bolidophyceae</taxon>
        <taxon>Parmales</taxon>
        <taxon>Triparmaceae</taxon>
        <taxon>Triparma</taxon>
    </lineage>
</organism>
<feature type="region of interest" description="Disordered" evidence="3">
    <location>
        <begin position="1297"/>
        <end position="1319"/>
    </location>
</feature>
<feature type="compositionally biased region" description="Low complexity" evidence="3">
    <location>
        <begin position="561"/>
        <end position="578"/>
    </location>
</feature>
<keyword evidence="8" id="KW-1185">Reference proteome</keyword>
<evidence type="ECO:0000256" key="2">
    <source>
        <dbReference type="ARBA" id="ARBA00023157"/>
    </source>
</evidence>
<name>A0A9W7AFE8_9STRA</name>
<reference evidence="7" key="1">
    <citation type="submission" date="2022-07" db="EMBL/GenBank/DDBJ databases">
        <title>Genome analysis of Parmales, a sister group of diatoms, reveals the evolutionary specialization of diatoms from phago-mixotrophs to photoautotrophs.</title>
        <authorList>
            <person name="Ban H."/>
            <person name="Sato S."/>
            <person name="Yoshikawa S."/>
            <person name="Kazumasa Y."/>
            <person name="Nakamura Y."/>
            <person name="Ichinomiya M."/>
            <person name="Saitoh K."/>
            <person name="Sato N."/>
            <person name="Blanc-Mathieu R."/>
            <person name="Endo H."/>
            <person name="Kuwata A."/>
            <person name="Ogata H."/>
        </authorList>
    </citation>
    <scope>NUCLEOTIDE SEQUENCE</scope>
</reference>
<keyword evidence="4" id="KW-0812">Transmembrane</keyword>
<dbReference type="Gene3D" id="2.60.120.290">
    <property type="entry name" value="Spermadhesin, CUB domain"/>
    <property type="match status" value="3"/>
</dbReference>
<feature type="region of interest" description="Disordered" evidence="3">
    <location>
        <begin position="135"/>
        <end position="156"/>
    </location>
</feature>